<comment type="caution">
    <text evidence="2">The sequence shown here is derived from an EMBL/GenBank/DDBJ whole genome shotgun (WGS) entry which is preliminary data.</text>
</comment>
<reference evidence="3" key="2">
    <citation type="journal article" date="2017" name="J. Anim. Genet.">
        <title>Multiple reference genome sequences of hot pepper reveal the massive evolution of plant disease resistance genes by retroduplication.</title>
        <authorList>
            <person name="Kim S."/>
            <person name="Park J."/>
            <person name="Yeom S.-I."/>
            <person name="Kim Y.-M."/>
            <person name="Seo E."/>
            <person name="Kim K.-T."/>
            <person name="Kim M.-S."/>
            <person name="Lee J.M."/>
            <person name="Cheong K."/>
            <person name="Shin H.-S."/>
            <person name="Kim S.-B."/>
            <person name="Han K."/>
            <person name="Lee J."/>
            <person name="Park M."/>
            <person name="Lee H.-A."/>
            <person name="Lee H.-Y."/>
            <person name="Lee Y."/>
            <person name="Oh S."/>
            <person name="Lee J.H."/>
            <person name="Choi E."/>
            <person name="Choi E."/>
            <person name="Lee S.E."/>
            <person name="Jeon J."/>
            <person name="Kim H."/>
            <person name="Choi G."/>
            <person name="Song H."/>
            <person name="Lee J."/>
            <person name="Lee S.-C."/>
            <person name="Kwon J.-K."/>
            <person name="Lee H.-Y."/>
            <person name="Koo N."/>
            <person name="Hong Y."/>
            <person name="Kim R.W."/>
            <person name="Kang W.-H."/>
            <person name="Huh J.H."/>
            <person name="Kang B.-C."/>
            <person name="Yang T.-J."/>
            <person name="Lee Y.-H."/>
            <person name="Bennetzen J.L."/>
            <person name="Choi D."/>
        </authorList>
    </citation>
    <scope>NUCLEOTIDE SEQUENCE [LARGE SCALE GENOMIC DNA]</scope>
    <source>
        <strain evidence="3">cv. PBC81</strain>
    </source>
</reference>
<evidence type="ECO:0008006" key="4">
    <source>
        <dbReference type="Google" id="ProtNLM"/>
    </source>
</evidence>
<reference evidence="2 3" key="1">
    <citation type="journal article" date="2017" name="Genome Biol.">
        <title>New reference genome sequences of hot pepper reveal the massive evolution of plant disease-resistance genes by retroduplication.</title>
        <authorList>
            <person name="Kim S."/>
            <person name="Park J."/>
            <person name="Yeom S.I."/>
            <person name="Kim Y.M."/>
            <person name="Seo E."/>
            <person name="Kim K.T."/>
            <person name="Kim M.S."/>
            <person name="Lee J.M."/>
            <person name="Cheong K."/>
            <person name="Shin H.S."/>
            <person name="Kim S.B."/>
            <person name="Han K."/>
            <person name="Lee J."/>
            <person name="Park M."/>
            <person name="Lee H.A."/>
            <person name="Lee H.Y."/>
            <person name="Lee Y."/>
            <person name="Oh S."/>
            <person name="Lee J.H."/>
            <person name="Choi E."/>
            <person name="Choi E."/>
            <person name="Lee S.E."/>
            <person name="Jeon J."/>
            <person name="Kim H."/>
            <person name="Choi G."/>
            <person name="Song H."/>
            <person name="Lee J."/>
            <person name="Lee S.C."/>
            <person name="Kwon J.K."/>
            <person name="Lee H.Y."/>
            <person name="Koo N."/>
            <person name="Hong Y."/>
            <person name="Kim R.W."/>
            <person name="Kang W.H."/>
            <person name="Huh J.H."/>
            <person name="Kang B.C."/>
            <person name="Yang T.J."/>
            <person name="Lee Y.H."/>
            <person name="Bennetzen J.L."/>
            <person name="Choi D."/>
        </authorList>
    </citation>
    <scope>NUCLEOTIDE SEQUENCE [LARGE SCALE GENOMIC DNA]</scope>
    <source>
        <strain evidence="3">cv. PBC81</strain>
    </source>
</reference>
<evidence type="ECO:0000313" key="3">
    <source>
        <dbReference type="Proteomes" id="UP000224567"/>
    </source>
</evidence>
<keyword evidence="3" id="KW-1185">Reference proteome</keyword>
<feature type="compositionally biased region" description="Low complexity" evidence="1">
    <location>
        <begin position="31"/>
        <end position="40"/>
    </location>
</feature>
<dbReference type="OrthoDB" id="1098796at2759"/>
<dbReference type="GO" id="GO:0010112">
    <property type="term" value="P:regulation of systemic acquired resistance"/>
    <property type="evidence" value="ECO:0007669"/>
    <property type="project" value="InterPro"/>
</dbReference>
<dbReference type="AlphaFoldDB" id="A0A2G2VKH8"/>
<accession>A0A2G2VKH8</accession>
<dbReference type="InterPro" id="IPR034577">
    <property type="entry name" value="NIMIN-2"/>
</dbReference>
<gene>
    <name evidence="2" type="ORF">CQW23_25284</name>
</gene>
<proteinExistence type="predicted"/>
<organism evidence="2 3">
    <name type="scientific">Capsicum baccatum</name>
    <name type="common">Peruvian pepper</name>
    <dbReference type="NCBI Taxonomy" id="33114"/>
    <lineage>
        <taxon>Eukaryota</taxon>
        <taxon>Viridiplantae</taxon>
        <taxon>Streptophyta</taxon>
        <taxon>Embryophyta</taxon>
        <taxon>Tracheophyta</taxon>
        <taxon>Spermatophyta</taxon>
        <taxon>Magnoliopsida</taxon>
        <taxon>eudicotyledons</taxon>
        <taxon>Gunneridae</taxon>
        <taxon>Pentapetalae</taxon>
        <taxon>asterids</taxon>
        <taxon>lamiids</taxon>
        <taxon>Solanales</taxon>
        <taxon>Solanaceae</taxon>
        <taxon>Solanoideae</taxon>
        <taxon>Capsiceae</taxon>
        <taxon>Capsicum</taxon>
    </lineage>
</organism>
<dbReference type="Proteomes" id="UP000224567">
    <property type="component" value="Unassembled WGS sequence"/>
</dbReference>
<evidence type="ECO:0000313" key="2">
    <source>
        <dbReference type="EMBL" id="PHT33484.1"/>
    </source>
</evidence>
<name>A0A2G2VKH8_CAPBA</name>
<dbReference type="PANTHER" id="PTHR35735">
    <property type="entry name" value="PROTEIN NIM1-INTERACTING 2"/>
    <property type="match status" value="1"/>
</dbReference>
<feature type="region of interest" description="Disordered" evidence="1">
    <location>
        <begin position="20"/>
        <end position="40"/>
    </location>
</feature>
<feature type="region of interest" description="Disordered" evidence="1">
    <location>
        <begin position="95"/>
        <end position="125"/>
    </location>
</feature>
<sequence length="125" mass="14110">MEVQKRKFLHEGEMEVKKQVKTEKIDGKSKTATPSEAAPAAEVAVEDDEVEEFYAILRRIRVAVKYFGKVTTVEGFAGRNLTAATPWKSEFKRNVDDVKEKERVEDNADLDLNADPVTDPNSETH</sequence>
<feature type="compositionally biased region" description="Basic and acidic residues" evidence="1">
    <location>
        <begin position="20"/>
        <end position="29"/>
    </location>
</feature>
<evidence type="ECO:0000256" key="1">
    <source>
        <dbReference type="SAM" id="MobiDB-lite"/>
    </source>
</evidence>
<feature type="compositionally biased region" description="Basic and acidic residues" evidence="1">
    <location>
        <begin position="95"/>
        <end position="106"/>
    </location>
</feature>
<protein>
    <recommendedName>
        <fullName evidence="4">Protein NIM1-INTERACTING 2</fullName>
    </recommendedName>
</protein>
<dbReference type="PANTHER" id="PTHR35735:SF8">
    <property type="entry name" value="PROTEIN NIM1-INTERACTING 2"/>
    <property type="match status" value="1"/>
</dbReference>
<dbReference type="EMBL" id="MLFT02000011">
    <property type="protein sequence ID" value="PHT33484.1"/>
    <property type="molecule type" value="Genomic_DNA"/>
</dbReference>